<reference evidence="5 6" key="1">
    <citation type="submission" date="2018-11" db="EMBL/GenBank/DDBJ databases">
        <title>Genome assembly of Steccherinum ochraceum LE-BIN_3174, the white-rot fungus of the Steccherinaceae family (The Residual Polyporoid clade, Polyporales, Basidiomycota).</title>
        <authorList>
            <person name="Fedorova T.V."/>
            <person name="Glazunova O.A."/>
            <person name="Landesman E.O."/>
            <person name="Moiseenko K.V."/>
            <person name="Psurtseva N.V."/>
            <person name="Savinova O.S."/>
            <person name="Shakhova N.V."/>
            <person name="Tyazhelova T.V."/>
            <person name="Vasina D.V."/>
        </authorList>
    </citation>
    <scope>NUCLEOTIDE SEQUENCE [LARGE SCALE GENOMIC DNA]</scope>
    <source>
        <strain evidence="5 6">LE-BIN_3174</strain>
    </source>
</reference>
<comment type="caution">
    <text evidence="5">The sequence shown here is derived from an EMBL/GenBank/DDBJ whole genome shotgun (WGS) entry which is preliminary data.</text>
</comment>
<keyword evidence="4" id="KW-0472">Membrane</keyword>
<evidence type="ECO:0000313" key="5">
    <source>
        <dbReference type="EMBL" id="TCD64869.1"/>
    </source>
</evidence>
<feature type="transmembrane region" description="Helical" evidence="4">
    <location>
        <begin position="40"/>
        <end position="60"/>
    </location>
</feature>
<evidence type="ECO:0000256" key="4">
    <source>
        <dbReference type="SAM" id="Phobius"/>
    </source>
</evidence>
<comment type="pathway">
    <text evidence="1">Mycotoxin biosynthesis.</text>
</comment>
<dbReference type="PANTHER" id="PTHR33365:SF4">
    <property type="entry name" value="CYCLOCHLOROTINE BIOSYNTHESIS PROTEIN O"/>
    <property type="match status" value="1"/>
</dbReference>
<dbReference type="Proteomes" id="UP000292702">
    <property type="component" value="Unassembled WGS sequence"/>
</dbReference>
<comment type="similarity">
    <text evidence="2">Belongs to the ustYa family.</text>
</comment>
<evidence type="ECO:0000256" key="1">
    <source>
        <dbReference type="ARBA" id="ARBA00004685"/>
    </source>
</evidence>
<organism evidence="5 6">
    <name type="scientific">Steccherinum ochraceum</name>
    <dbReference type="NCBI Taxonomy" id="92696"/>
    <lineage>
        <taxon>Eukaryota</taxon>
        <taxon>Fungi</taxon>
        <taxon>Dikarya</taxon>
        <taxon>Basidiomycota</taxon>
        <taxon>Agaricomycotina</taxon>
        <taxon>Agaricomycetes</taxon>
        <taxon>Polyporales</taxon>
        <taxon>Steccherinaceae</taxon>
        <taxon>Steccherinum</taxon>
    </lineage>
</organism>
<accession>A0A4R0RIU4</accession>
<dbReference type="STRING" id="92696.A0A4R0RIU4"/>
<feature type="region of interest" description="Disordered" evidence="3">
    <location>
        <begin position="1"/>
        <end position="31"/>
    </location>
</feature>
<evidence type="ECO:0000313" key="6">
    <source>
        <dbReference type="Proteomes" id="UP000292702"/>
    </source>
</evidence>
<dbReference type="GO" id="GO:0043386">
    <property type="term" value="P:mycotoxin biosynthetic process"/>
    <property type="evidence" value="ECO:0007669"/>
    <property type="project" value="InterPro"/>
</dbReference>
<dbReference type="InterPro" id="IPR021765">
    <property type="entry name" value="UstYa-like"/>
</dbReference>
<keyword evidence="4" id="KW-1133">Transmembrane helix</keyword>
<dbReference type="EMBL" id="RWJN01000210">
    <property type="protein sequence ID" value="TCD64869.1"/>
    <property type="molecule type" value="Genomic_DNA"/>
</dbReference>
<dbReference type="PANTHER" id="PTHR33365">
    <property type="entry name" value="YALI0B05434P"/>
    <property type="match status" value="1"/>
</dbReference>
<name>A0A4R0RIU4_9APHY</name>
<keyword evidence="4" id="KW-0812">Transmembrane</keyword>
<sequence>MDKQQQYYEPLLGQPPTGEDGEKTSLVDEPSRRTSRGHTIFWVVFVLQSLAVICLSILLAKDRSQCSVNPVYPQVLYSPAQEVLEYQPKTFSMGFGKTKTIYQGEPSQEVDKAWNDLYNNFGLSKIPKEQARLLPNKTLPIPGDEQYYAIGLAVFHQLHCLNILRQGLYPEHYRDPVTGAIGNIPAEDWPDHVSHCIDNLRQSLMCAADISLVVWQWVEEDNRASIMMNTVHSCRNYDKIADWAKRHRRTTHFDSSIHVEDDIVIPSF</sequence>
<evidence type="ECO:0000256" key="3">
    <source>
        <dbReference type="SAM" id="MobiDB-lite"/>
    </source>
</evidence>
<dbReference type="Pfam" id="PF11807">
    <property type="entry name" value="UstYa"/>
    <property type="match status" value="1"/>
</dbReference>
<dbReference type="AlphaFoldDB" id="A0A4R0RIU4"/>
<protein>
    <recommendedName>
        <fullName evidence="7">Cyclochlorotine biosynthesis protein O</fullName>
    </recommendedName>
</protein>
<gene>
    <name evidence="5" type="ORF">EIP91_003535</name>
</gene>
<evidence type="ECO:0000256" key="2">
    <source>
        <dbReference type="ARBA" id="ARBA00035112"/>
    </source>
</evidence>
<feature type="compositionally biased region" description="Basic and acidic residues" evidence="3">
    <location>
        <begin position="20"/>
        <end position="31"/>
    </location>
</feature>
<evidence type="ECO:0008006" key="7">
    <source>
        <dbReference type="Google" id="ProtNLM"/>
    </source>
</evidence>
<proteinExistence type="inferred from homology"/>
<keyword evidence="6" id="KW-1185">Reference proteome</keyword>
<dbReference type="OrthoDB" id="2798370at2759"/>